<reference evidence="1" key="1">
    <citation type="submission" date="2020-10" db="EMBL/GenBank/DDBJ databases">
        <title>High-Quality Genome Resource of Clonostachys rosea strain S41 by Oxford Nanopore Long-Read Sequencing.</title>
        <authorList>
            <person name="Wang H."/>
        </authorList>
    </citation>
    <scope>NUCLEOTIDE SEQUENCE</scope>
    <source>
        <strain evidence="1">S41</strain>
    </source>
</reference>
<dbReference type="Proteomes" id="UP000616885">
    <property type="component" value="Unassembled WGS sequence"/>
</dbReference>
<dbReference type="EMBL" id="JADCTT010000001">
    <property type="protein sequence ID" value="KAF9760396.1"/>
    <property type="molecule type" value="Genomic_DNA"/>
</dbReference>
<comment type="caution">
    <text evidence="1">The sequence shown here is derived from an EMBL/GenBank/DDBJ whole genome shotgun (WGS) entry which is preliminary data.</text>
</comment>
<name>A0A8H7NQX5_BIOOC</name>
<accession>A0A8H7NQX5</accession>
<evidence type="ECO:0000313" key="1">
    <source>
        <dbReference type="EMBL" id="KAF9760396.1"/>
    </source>
</evidence>
<protein>
    <submittedName>
        <fullName evidence="1">Uncharacterized protein</fullName>
    </submittedName>
</protein>
<organism evidence="1 2">
    <name type="scientific">Bionectria ochroleuca</name>
    <name type="common">Gliocladium roseum</name>
    <dbReference type="NCBI Taxonomy" id="29856"/>
    <lineage>
        <taxon>Eukaryota</taxon>
        <taxon>Fungi</taxon>
        <taxon>Dikarya</taxon>
        <taxon>Ascomycota</taxon>
        <taxon>Pezizomycotina</taxon>
        <taxon>Sordariomycetes</taxon>
        <taxon>Hypocreomycetidae</taxon>
        <taxon>Hypocreales</taxon>
        <taxon>Bionectriaceae</taxon>
        <taxon>Clonostachys</taxon>
    </lineage>
</organism>
<dbReference type="AlphaFoldDB" id="A0A8H7NQX5"/>
<sequence length="215" mass="24165">MEKRYDVVDARSVAIEDPEFNPGRSDGSLVDRKHPLPVLPVVEDARQILTQPGLLCERRASHVGQDMVDKTKIFDNLLGIPDLVHVHQDMALQSTFVVPVHFGNLDHLLLLVILIDTHAIYPQVFQSCSLHQSLDVVEPLGEIFTVQFRPAIPGSYCGTLVPQVYETMWNSWTPWAGGSMMENLPSTYASSLLGRTNDMLQCEFWCLPMQKVEHG</sequence>
<proteinExistence type="predicted"/>
<evidence type="ECO:0000313" key="2">
    <source>
        <dbReference type="Proteomes" id="UP000616885"/>
    </source>
</evidence>
<gene>
    <name evidence="1" type="ORF">IM811_002090</name>
</gene>